<keyword evidence="1" id="KW-0472">Membrane</keyword>
<feature type="transmembrane region" description="Helical" evidence="1">
    <location>
        <begin position="35"/>
        <end position="55"/>
    </location>
</feature>
<keyword evidence="1" id="KW-1133">Transmembrane helix</keyword>
<gene>
    <name evidence="2" type="ORF">BOLC9T56225H</name>
</gene>
<sequence>MPSLSRSFFIFLFSLKTRYWLLLILSFTLQILMDFFSIIFCTNILICILTVVLSLPLNGCRMCRMCLCHRNKHLEEHVV</sequence>
<protein>
    <submittedName>
        <fullName evidence="2">Uncharacterized protein</fullName>
    </submittedName>
</protein>
<keyword evidence="1" id="KW-0812">Transmembrane</keyword>
<dbReference type="AlphaFoldDB" id="A0A3P6EEM5"/>
<reference evidence="2" key="1">
    <citation type="submission" date="2018-11" db="EMBL/GenBank/DDBJ databases">
        <authorList>
            <consortium name="Genoscope - CEA"/>
            <person name="William W."/>
        </authorList>
    </citation>
    <scope>NUCLEOTIDE SEQUENCE</scope>
</reference>
<name>A0A3P6EEM5_BRAOL</name>
<feature type="transmembrane region" description="Helical" evidence="1">
    <location>
        <begin position="7"/>
        <end position="29"/>
    </location>
</feature>
<evidence type="ECO:0000313" key="2">
    <source>
        <dbReference type="EMBL" id="VDD30902.1"/>
    </source>
</evidence>
<dbReference type="EMBL" id="LR031875">
    <property type="protein sequence ID" value="VDD30902.1"/>
    <property type="molecule type" value="Genomic_DNA"/>
</dbReference>
<accession>A0A3P6EEM5</accession>
<organism evidence="2">
    <name type="scientific">Brassica oleracea</name>
    <name type="common">Wild cabbage</name>
    <dbReference type="NCBI Taxonomy" id="3712"/>
    <lineage>
        <taxon>Eukaryota</taxon>
        <taxon>Viridiplantae</taxon>
        <taxon>Streptophyta</taxon>
        <taxon>Embryophyta</taxon>
        <taxon>Tracheophyta</taxon>
        <taxon>Spermatophyta</taxon>
        <taxon>Magnoliopsida</taxon>
        <taxon>eudicotyledons</taxon>
        <taxon>Gunneridae</taxon>
        <taxon>Pentapetalae</taxon>
        <taxon>rosids</taxon>
        <taxon>malvids</taxon>
        <taxon>Brassicales</taxon>
        <taxon>Brassicaceae</taxon>
        <taxon>Brassiceae</taxon>
        <taxon>Brassica</taxon>
    </lineage>
</organism>
<proteinExistence type="predicted"/>
<evidence type="ECO:0000256" key="1">
    <source>
        <dbReference type="SAM" id="Phobius"/>
    </source>
</evidence>